<gene>
    <name evidence="2" type="ORF">CQY20_01585</name>
</gene>
<dbReference type="Gene3D" id="1.20.120.450">
    <property type="entry name" value="dinb family like domain"/>
    <property type="match status" value="1"/>
</dbReference>
<comment type="caution">
    <text evidence="2">The sequence shown here is derived from an EMBL/GenBank/DDBJ whole genome shotgun (WGS) entry which is preliminary data.</text>
</comment>
<dbReference type="OrthoDB" id="8991911at2"/>
<dbReference type="AlphaFoldDB" id="A0A2A7NF20"/>
<feature type="domain" description="Glutaredoxin" evidence="1">
    <location>
        <begin position="15"/>
        <end position="71"/>
    </location>
</feature>
<organism evidence="2 3">
    <name type="scientific">Mycolicibacterium agri</name>
    <name type="common">Mycobacterium agri</name>
    <dbReference type="NCBI Taxonomy" id="36811"/>
    <lineage>
        <taxon>Bacteria</taxon>
        <taxon>Bacillati</taxon>
        <taxon>Actinomycetota</taxon>
        <taxon>Actinomycetes</taxon>
        <taxon>Mycobacteriales</taxon>
        <taxon>Mycobacteriaceae</taxon>
        <taxon>Mycolicibacterium</taxon>
    </lineage>
</organism>
<dbReference type="SUPFAM" id="SSF109854">
    <property type="entry name" value="DinB/YfiT-like putative metalloenzymes"/>
    <property type="match status" value="1"/>
</dbReference>
<keyword evidence="3" id="KW-1185">Reference proteome</keyword>
<dbReference type="InterPro" id="IPR034660">
    <property type="entry name" value="DinB/YfiT-like"/>
</dbReference>
<proteinExistence type="predicted"/>
<accession>A0A2A7NF20</accession>
<dbReference type="Pfam" id="PF00462">
    <property type="entry name" value="Glutaredoxin"/>
    <property type="match status" value="1"/>
</dbReference>
<dbReference type="Proteomes" id="UP000220914">
    <property type="component" value="Unassembled WGS sequence"/>
</dbReference>
<dbReference type="PROSITE" id="PS51354">
    <property type="entry name" value="GLUTAREDOXIN_2"/>
    <property type="match status" value="1"/>
</dbReference>
<evidence type="ECO:0000259" key="1">
    <source>
        <dbReference type="Pfam" id="PF00462"/>
    </source>
</evidence>
<dbReference type="SUPFAM" id="SSF52833">
    <property type="entry name" value="Thioredoxin-like"/>
    <property type="match status" value="1"/>
</dbReference>
<reference evidence="2 3" key="1">
    <citation type="submission" date="2017-10" db="EMBL/GenBank/DDBJ databases">
        <title>The new phylogeny of genus Mycobacterium.</title>
        <authorList>
            <person name="Tortoli E."/>
            <person name="Trovato A."/>
            <person name="Cirillo D.M."/>
        </authorList>
    </citation>
    <scope>NUCLEOTIDE SEQUENCE [LARGE SCALE GENOMIC DNA]</scope>
    <source>
        <strain evidence="2 3">CCUG37673</strain>
    </source>
</reference>
<evidence type="ECO:0000313" key="3">
    <source>
        <dbReference type="Proteomes" id="UP000220914"/>
    </source>
</evidence>
<dbReference type="RefSeq" id="WP_097937898.1">
    <property type="nucleotide sequence ID" value="NZ_BLKS01000001.1"/>
</dbReference>
<evidence type="ECO:0000313" key="2">
    <source>
        <dbReference type="EMBL" id="PEG42712.1"/>
    </source>
</evidence>
<dbReference type="InterPro" id="IPR002109">
    <property type="entry name" value="Glutaredoxin"/>
</dbReference>
<sequence length="259" mass="29255">MTATEATTPQPKQTVELYWMPGCSSCLRMKEFVERSGLDFVAINVDQEPERADKLTKLGLRVPAACIGDTCVTGTHLTSVAKLLGIEYSAPEMLEPAELMARYRRVIEALCDLIVQIPSERGDFKLPGRDRDVTSLAGHAGCVMRYFLGKYDDDDYEEFFEDLEPGYRDAPRLVAFAKETLQQAETWWAQDGHDDPLDRVVPLYWGHRTLAEGLEREVWHTAQHTRQLAYMLEHIGVQPRGALTADDLAGLPLPERIFD</sequence>
<name>A0A2A7NF20_MYCAG</name>
<dbReference type="Gene3D" id="3.40.30.10">
    <property type="entry name" value="Glutaredoxin"/>
    <property type="match status" value="1"/>
</dbReference>
<protein>
    <recommendedName>
        <fullName evidence="1">Glutaredoxin domain-containing protein</fullName>
    </recommendedName>
</protein>
<dbReference type="InterPro" id="IPR036249">
    <property type="entry name" value="Thioredoxin-like_sf"/>
</dbReference>
<dbReference type="EMBL" id="PDCP01000002">
    <property type="protein sequence ID" value="PEG42712.1"/>
    <property type="molecule type" value="Genomic_DNA"/>
</dbReference>